<sequence>MISTYGYELTPLTTFLGVFRVITDFCETLQDFCFVDIWLLTALIIWRLAKEFHLPDHSALLETNNFEKTWTHYKKLRRIADALEECMGGFLKQIHMNNLFLCTYFLLKCMEGDCDLEFWLMGVSIIKTFCAYYVAAAAVEMNIKFECWFLDNFSAKQTLQIGVNQVNISFILHEITRYRYGIGRRNFFIDQTFSMKFLGVVGSYFLILVESKAKEASE</sequence>
<comment type="caution">
    <text evidence="1">The sequence shown here is derived from an EMBL/GenBank/DDBJ whole genome shotgun (WGS) entry which is preliminary data.</text>
</comment>
<organism evidence="1 2">
    <name type="scientific">Orchesella dallaii</name>
    <dbReference type="NCBI Taxonomy" id="48710"/>
    <lineage>
        <taxon>Eukaryota</taxon>
        <taxon>Metazoa</taxon>
        <taxon>Ecdysozoa</taxon>
        <taxon>Arthropoda</taxon>
        <taxon>Hexapoda</taxon>
        <taxon>Collembola</taxon>
        <taxon>Entomobryomorpha</taxon>
        <taxon>Entomobryoidea</taxon>
        <taxon>Orchesellidae</taxon>
        <taxon>Orchesellinae</taxon>
        <taxon>Orchesella</taxon>
    </lineage>
</organism>
<gene>
    <name evidence="1" type="ORF">ODALV1_LOCUS17454</name>
</gene>
<accession>A0ABP1R3L3</accession>
<dbReference type="Proteomes" id="UP001642540">
    <property type="component" value="Unassembled WGS sequence"/>
</dbReference>
<evidence type="ECO:0000313" key="2">
    <source>
        <dbReference type="Proteomes" id="UP001642540"/>
    </source>
</evidence>
<protein>
    <submittedName>
        <fullName evidence="1">Uncharacterized protein</fullName>
    </submittedName>
</protein>
<dbReference type="EMBL" id="CAXLJM020000053">
    <property type="protein sequence ID" value="CAL8116933.1"/>
    <property type="molecule type" value="Genomic_DNA"/>
</dbReference>
<proteinExistence type="predicted"/>
<keyword evidence="2" id="KW-1185">Reference proteome</keyword>
<reference evidence="1 2" key="1">
    <citation type="submission" date="2024-08" db="EMBL/GenBank/DDBJ databases">
        <authorList>
            <person name="Cucini C."/>
            <person name="Frati F."/>
        </authorList>
    </citation>
    <scope>NUCLEOTIDE SEQUENCE [LARGE SCALE GENOMIC DNA]</scope>
</reference>
<evidence type="ECO:0000313" key="1">
    <source>
        <dbReference type="EMBL" id="CAL8116933.1"/>
    </source>
</evidence>
<name>A0ABP1R3L3_9HEXA</name>